<dbReference type="InterPro" id="IPR006988">
    <property type="entry name" value="Nab_N"/>
</dbReference>
<feature type="compositionally biased region" description="Low complexity" evidence="7">
    <location>
        <begin position="490"/>
        <end position="503"/>
    </location>
</feature>
<evidence type="ECO:0000259" key="8">
    <source>
        <dbReference type="Pfam" id="PF04904"/>
    </source>
</evidence>
<evidence type="ECO:0000256" key="7">
    <source>
        <dbReference type="SAM" id="MobiDB-lite"/>
    </source>
</evidence>
<feature type="region of interest" description="Disordered" evidence="7">
    <location>
        <begin position="239"/>
        <end position="261"/>
    </location>
</feature>
<protein>
    <recommendedName>
        <fullName evidence="12">NAB region 2</fullName>
    </recommendedName>
</protein>
<dbReference type="OrthoDB" id="10028556at2759"/>
<dbReference type="AlphaFoldDB" id="A0A016T313"/>
<evidence type="ECO:0000256" key="5">
    <source>
        <dbReference type="ARBA" id="ARBA00023163"/>
    </source>
</evidence>
<dbReference type="EMBL" id="JARK01001480">
    <property type="protein sequence ID" value="EYB96984.1"/>
    <property type="molecule type" value="Genomic_DNA"/>
</dbReference>
<evidence type="ECO:0000256" key="6">
    <source>
        <dbReference type="ARBA" id="ARBA00023242"/>
    </source>
</evidence>
<keyword evidence="6" id="KW-0539">Nucleus</keyword>
<feature type="compositionally biased region" description="Basic and acidic residues" evidence="7">
    <location>
        <begin position="520"/>
        <end position="532"/>
    </location>
</feature>
<evidence type="ECO:0000256" key="4">
    <source>
        <dbReference type="ARBA" id="ARBA00023015"/>
    </source>
</evidence>
<comment type="subcellular location">
    <subcellularLocation>
        <location evidence="1">Nucleus</location>
    </subcellularLocation>
</comment>
<evidence type="ECO:0000259" key="9">
    <source>
        <dbReference type="Pfam" id="PF04905"/>
    </source>
</evidence>
<feature type="region of interest" description="Disordered" evidence="7">
    <location>
        <begin position="55"/>
        <end position="103"/>
    </location>
</feature>
<comment type="caution">
    <text evidence="10">The sequence shown here is derived from an EMBL/GenBank/DDBJ whole genome shotgun (WGS) entry which is preliminary data.</text>
</comment>
<dbReference type="Gene3D" id="1.20.120.2010">
    <property type="entry name" value="NAB conserved domain 2"/>
    <property type="match status" value="1"/>
</dbReference>
<evidence type="ECO:0000313" key="11">
    <source>
        <dbReference type="Proteomes" id="UP000024635"/>
    </source>
</evidence>
<feature type="compositionally biased region" description="Low complexity" evidence="7">
    <location>
        <begin position="542"/>
        <end position="560"/>
    </location>
</feature>
<dbReference type="InterPro" id="IPR039040">
    <property type="entry name" value="NAB_fam"/>
</dbReference>
<dbReference type="Pfam" id="PF04904">
    <property type="entry name" value="SAM_NCD1"/>
    <property type="match status" value="1"/>
</dbReference>
<keyword evidence="5" id="KW-0804">Transcription</keyword>
<dbReference type="InterPro" id="IPR006989">
    <property type="entry name" value="NAB_co-repressor_dom"/>
</dbReference>
<dbReference type="PANTHER" id="PTHR12623">
    <property type="entry name" value="NGFI-A BINDING PROTEIN"/>
    <property type="match status" value="1"/>
</dbReference>
<feature type="compositionally biased region" description="Polar residues" evidence="7">
    <location>
        <begin position="55"/>
        <end position="64"/>
    </location>
</feature>
<dbReference type="InterPro" id="IPR013761">
    <property type="entry name" value="SAM/pointed_sf"/>
</dbReference>
<sequence length="560" mass="60144">MITESTGIVFLGPPEYYANKNLKIRNKFTGTGRPYSTAEPPPVFWVLKRTTVQRAMSSSEGNNTPSPSSVASSSQQPPALPSSSSSSQLQLATGKNAVKRESPQLKVENLARASFCSTPKPLAPPTSISEWQLLAVLQRANLVQYYDMFISQGGDDINQIMQCDEGEFLEIMSLVGMLSKPLHVRRLQRALTEFSKDQTSFNLAAIQHIGPPPVSPYALSGPDMSFLMPGFAATLSNLSSTSPGLPSTSTETTSPQNGNATHNSVPLAIELSAAVLGTMATSVTISSGGNTGATDFGTTSTVPGGTANVVRGEFLPAFGQGPVTGEEKERSSSPVSVGGDFVSLGDYDPSTALCDSPVLSDAQIRRLSSCAMAICQKIPRLPPKLVQNKKRVSKEVLDLLSASADTPNRLAEYRKYSAIYGRFDAKRKPDKGLSFHEVSVNEAAAQLCLIMPSLLTRRDELFPLARQVVKDAGYHYAKASRKRGFDVVDSHSPQSSPTQSPCPGDDNDPETDNVFSTTKQSEEKRKKSDSAQEKGTYLERWASSMLASQQSASNSPRGTQ</sequence>
<feature type="compositionally biased region" description="Low complexity" evidence="7">
    <location>
        <begin position="65"/>
        <end position="92"/>
    </location>
</feature>
<evidence type="ECO:0000256" key="3">
    <source>
        <dbReference type="ARBA" id="ARBA00022491"/>
    </source>
</evidence>
<dbReference type="Proteomes" id="UP000024635">
    <property type="component" value="Unassembled WGS sequence"/>
</dbReference>
<dbReference type="GO" id="GO:0003712">
    <property type="term" value="F:transcription coregulator activity"/>
    <property type="evidence" value="ECO:0007669"/>
    <property type="project" value="InterPro"/>
</dbReference>
<dbReference type="STRING" id="53326.A0A016T313"/>
<evidence type="ECO:0008006" key="12">
    <source>
        <dbReference type="Google" id="ProtNLM"/>
    </source>
</evidence>
<keyword evidence="11" id="KW-1185">Reference proteome</keyword>
<evidence type="ECO:0000256" key="1">
    <source>
        <dbReference type="ARBA" id="ARBA00004123"/>
    </source>
</evidence>
<organism evidence="10 11">
    <name type="scientific">Ancylostoma ceylanicum</name>
    <dbReference type="NCBI Taxonomy" id="53326"/>
    <lineage>
        <taxon>Eukaryota</taxon>
        <taxon>Metazoa</taxon>
        <taxon>Ecdysozoa</taxon>
        <taxon>Nematoda</taxon>
        <taxon>Chromadorea</taxon>
        <taxon>Rhabditida</taxon>
        <taxon>Rhabditina</taxon>
        <taxon>Rhabditomorpha</taxon>
        <taxon>Strongyloidea</taxon>
        <taxon>Ancylostomatidae</taxon>
        <taxon>Ancylostomatinae</taxon>
        <taxon>Ancylostoma</taxon>
    </lineage>
</organism>
<feature type="domain" description="Nab N-terminal" evidence="8">
    <location>
        <begin position="125"/>
        <end position="202"/>
    </location>
</feature>
<keyword evidence="3" id="KW-0678">Repressor</keyword>
<dbReference type="GO" id="GO:0005634">
    <property type="term" value="C:nucleus"/>
    <property type="evidence" value="ECO:0007669"/>
    <property type="project" value="UniProtKB-SubCell"/>
</dbReference>
<gene>
    <name evidence="10" type="primary">Acey_s0144.g2441</name>
    <name evidence="10" type="synonym">Acey-mab-10</name>
    <name evidence="10" type="ORF">Y032_0144g2441</name>
</gene>
<comment type="similarity">
    <text evidence="2">Belongs to the NAB family.</text>
</comment>
<feature type="compositionally biased region" description="Low complexity" evidence="7">
    <location>
        <begin position="239"/>
        <end position="255"/>
    </location>
</feature>
<dbReference type="PANTHER" id="PTHR12623:SF10">
    <property type="entry name" value="NGFI-A-BINDING PROTEIN HOMOLOG"/>
    <property type="match status" value="1"/>
</dbReference>
<dbReference type="Gene3D" id="1.10.150.50">
    <property type="entry name" value="Transcription Factor, Ets-1"/>
    <property type="match status" value="1"/>
</dbReference>
<accession>A0A016T313</accession>
<dbReference type="Pfam" id="PF04905">
    <property type="entry name" value="NCD2"/>
    <property type="match status" value="1"/>
</dbReference>
<reference evidence="11" key="1">
    <citation type="journal article" date="2015" name="Nat. Genet.">
        <title>The genome and transcriptome of the zoonotic hookworm Ancylostoma ceylanicum identify infection-specific gene families.</title>
        <authorList>
            <person name="Schwarz E.M."/>
            <person name="Hu Y."/>
            <person name="Antoshechkin I."/>
            <person name="Miller M.M."/>
            <person name="Sternberg P.W."/>
            <person name="Aroian R.V."/>
        </authorList>
    </citation>
    <scope>NUCLEOTIDE SEQUENCE</scope>
    <source>
        <strain evidence="11">HY135</strain>
    </source>
</reference>
<dbReference type="GO" id="GO:0045892">
    <property type="term" value="P:negative regulation of DNA-templated transcription"/>
    <property type="evidence" value="ECO:0007669"/>
    <property type="project" value="InterPro"/>
</dbReference>
<name>A0A016T313_9BILA</name>
<evidence type="ECO:0000313" key="10">
    <source>
        <dbReference type="EMBL" id="EYB96984.1"/>
    </source>
</evidence>
<feature type="region of interest" description="Disordered" evidence="7">
    <location>
        <begin position="485"/>
        <end position="560"/>
    </location>
</feature>
<dbReference type="SUPFAM" id="SSF47769">
    <property type="entry name" value="SAM/Pointed domain"/>
    <property type="match status" value="1"/>
</dbReference>
<dbReference type="FunFam" id="1.20.120.2010:FF:000001">
    <property type="entry name" value="NGFI-A-binding protein 1 isoform X1"/>
    <property type="match status" value="1"/>
</dbReference>
<evidence type="ECO:0000256" key="2">
    <source>
        <dbReference type="ARBA" id="ARBA00008864"/>
    </source>
</evidence>
<feature type="domain" description="NAB co-repressor" evidence="9">
    <location>
        <begin position="359"/>
        <end position="481"/>
    </location>
</feature>
<proteinExistence type="inferred from homology"/>
<keyword evidence="4" id="KW-0805">Transcription regulation</keyword>
<dbReference type="InterPro" id="IPR038398">
    <property type="entry name" value="NCD2_sf"/>
</dbReference>